<feature type="binding site" evidence="7">
    <location>
        <position position="59"/>
    </location>
    <ligand>
        <name>ATP</name>
        <dbReference type="ChEBI" id="CHEBI:30616"/>
    </ligand>
</feature>
<dbReference type="GO" id="GO:0004550">
    <property type="term" value="F:nucleoside diphosphate kinase activity"/>
    <property type="evidence" value="ECO:0007669"/>
    <property type="project" value="UniProtKB-EC"/>
</dbReference>
<evidence type="ECO:0000256" key="6">
    <source>
        <dbReference type="ARBA" id="ARBA00022840"/>
    </source>
</evidence>
<feature type="binding site" evidence="7">
    <location>
        <position position="11"/>
    </location>
    <ligand>
        <name>ATP</name>
        <dbReference type="ChEBI" id="CHEBI:30616"/>
    </ligand>
</feature>
<feature type="domain" description="Nucleoside diphosphate kinase-like" evidence="10">
    <location>
        <begin position="3"/>
        <end position="140"/>
    </location>
</feature>
<proteinExistence type="inferred from homology"/>
<dbReference type="EC" id="2.7.4.6" evidence="9"/>
<evidence type="ECO:0000256" key="5">
    <source>
        <dbReference type="ARBA" id="ARBA00022777"/>
    </source>
</evidence>
<name>A0A1X6PE29_PORUM</name>
<evidence type="ECO:0000313" key="11">
    <source>
        <dbReference type="EMBL" id="OSX78883.1"/>
    </source>
</evidence>
<dbReference type="AlphaFoldDB" id="A0A1X6PE29"/>
<evidence type="ECO:0000256" key="2">
    <source>
        <dbReference type="ARBA" id="ARBA00008142"/>
    </source>
</evidence>
<dbReference type="InterPro" id="IPR034907">
    <property type="entry name" value="NDK-like_dom"/>
</dbReference>
<dbReference type="SUPFAM" id="SSF54919">
    <property type="entry name" value="Nucleoside diphosphate kinase, NDK"/>
    <property type="match status" value="1"/>
</dbReference>
<dbReference type="GO" id="GO:0006183">
    <property type="term" value="P:GTP biosynthetic process"/>
    <property type="evidence" value="ECO:0007669"/>
    <property type="project" value="InterPro"/>
</dbReference>
<dbReference type="NCBIfam" id="NF001908">
    <property type="entry name" value="PRK00668.1"/>
    <property type="match status" value="1"/>
</dbReference>
<reference evidence="11 12" key="1">
    <citation type="submission" date="2017-03" db="EMBL/GenBank/DDBJ databases">
        <title>WGS assembly of Porphyra umbilicalis.</title>
        <authorList>
            <person name="Brawley S.H."/>
            <person name="Blouin N.A."/>
            <person name="Ficko-Blean E."/>
            <person name="Wheeler G.L."/>
            <person name="Lohr M."/>
            <person name="Goodson H.V."/>
            <person name="Jenkins J.W."/>
            <person name="Blaby-Haas C.E."/>
            <person name="Helliwell K.E."/>
            <person name="Chan C."/>
            <person name="Marriage T."/>
            <person name="Bhattacharya D."/>
            <person name="Klein A.S."/>
            <person name="Badis Y."/>
            <person name="Brodie J."/>
            <person name="Cao Y."/>
            <person name="Collen J."/>
            <person name="Dittami S.M."/>
            <person name="Gachon C.M."/>
            <person name="Green B.R."/>
            <person name="Karpowicz S."/>
            <person name="Kim J.W."/>
            <person name="Kudahl U."/>
            <person name="Lin S."/>
            <person name="Michel G."/>
            <person name="Mittag M."/>
            <person name="Olson B.J."/>
            <person name="Pangilinan J."/>
            <person name="Peng Y."/>
            <person name="Qiu H."/>
            <person name="Shu S."/>
            <person name="Singer J.T."/>
            <person name="Smith A.G."/>
            <person name="Sprecher B.N."/>
            <person name="Wagner V."/>
            <person name="Wang W."/>
            <person name="Wang Z.-Y."/>
            <person name="Yan J."/>
            <person name="Yarish C."/>
            <person name="Zoeuner-Riek S."/>
            <person name="Zhuang Y."/>
            <person name="Zou Y."/>
            <person name="Lindquist E.A."/>
            <person name="Grimwood J."/>
            <person name="Barry K."/>
            <person name="Rokhsar D.S."/>
            <person name="Schmutz J."/>
            <person name="Stiller J.W."/>
            <person name="Grossman A.R."/>
            <person name="Prochnik S.E."/>
        </authorList>
    </citation>
    <scope>NUCLEOTIDE SEQUENCE [LARGE SCALE GENOMIC DNA]</scope>
    <source>
        <strain evidence="11">4086291</strain>
    </source>
</reference>
<dbReference type="HAMAP" id="MF_00451">
    <property type="entry name" value="NDP_kinase"/>
    <property type="match status" value="1"/>
</dbReference>
<evidence type="ECO:0000256" key="8">
    <source>
        <dbReference type="RuleBase" id="RU004011"/>
    </source>
</evidence>
<dbReference type="Gene3D" id="3.30.70.141">
    <property type="entry name" value="Nucleoside diphosphate kinase-like domain"/>
    <property type="match status" value="1"/>
</dbReference>
<dbReference type="OrthoDB" id="2162449at2759"/>
<dbReference type="PRINTS" id="PR01243">
    <property type="entry name" value="NUCDPKINASE"/>
</dbReference>
<accession>A0A1X6PE29</accession>
<organism evidence="11 12">
    <name type="scientific">Porphyra umbilicalis</name>
    <name type="common">Purple laver</name>
    <name type="synonym">Red alga</name>
    <dbReference type="NCBI Taxonomy" id="2786"/>
    <lineage>
        <taxon>Eukaryota</taxon>
        <taxon>Rhodophyta</taxon>
        <taxon>Bangiophyceae</taxon>
        <taxon>Bangiales</taxon>
        <taxon>Bangiaceae</taxon>
        <taxon>Porphyra</taxon>
    </lineage>
</organism>
<dbReference type="GO" id="GO:0006241">
    <property type="term" value="P:CTP biosynthetic process"/>
    <property type="evidence" value="ECO:0007669"/>
    <property type="project" value="InterPro"/>
</dbReference>
<dbReference type="Pfam" id="PF00334">
    <property type="entry name" value="NDK"/>
    <property type="match status" value="1"/>
</dbReference>
<dbReference type="CDD" id="cd04413">
    <property type="entry name" value="NDPk_I"/>
    <property type="match status" value="1"/>
</dbReference>
<sequence length="152" mass="16281">MAMERTFIAVKPDGVQRGLVGAIIGRFEAKGYKLLALKALVPTKELASTHYEALSSKPFYGGLVDFICSGPVVAMVWGGGDIVKCARAMIGETSPSASAPGSIRGDYGVEVGRNVIHGSDAVATAEREIALWFGDEGVMEWEPTLNQWVYED</sequence>
<keyword evidence="6 9" id="KW-0067">ATP-binding</keyword>
<dbReference type="GO" id="GO:0005524">
    <property type="term" value="F:ATP binding"/>
    <property type="evidence" value="ECO:0007669"/>
    <property type="project" value="UniProtKB-KW"/>
</dbReference>
<gene>
    <name evidence="11" type="ORF">BU14_0096s0036</name>
</gene>
<feature type="active site" description="Pros-phosphohistidine intermediate" evidence="7">
    <location>
        <position position="117"/>
    </location>
</feature>
<evidence type="ECO:0000256" key="9">
    <source>
        <dbReference type="RuleBase" id="RU004013"/>
    </source>
</evidence>
<evidence type="ECO:0000256" key="3">
    <source>
        <dbReference type="ARBA" id="ARBA00022679"/>
    </source>
</evidence>
<evidence type="ECO:0000256" key="7">
    <source>
        <dbReference type="PROSITE-ProRule" id="PRU00706"/>
    </source>
</evidence>
<dbReference type="InterPro" id="IPR001564">
    <property type="entry name" value="Nucleoside_diP_kinase"/>
</dbReference>
<protein>
    <recommendedName>
        <fullName evidence="9">Nucleoside diphosphate kinase</fullName>
        <ecNumber evidence="9">2.7.4.6</ecNumber>
    </recommendedName>
</protein>
<feature type="binding site" evidence="7">
    <location>
        <position position="114"/>
    </location>
    <ligand>
        <name>ATP</name>
        <dbReference type="ChEBI" id="CHEBI:30616"/>
    </ligand>
</feature>
<feature type="binding site" evidence="7">
    <location>
        <position position="93"/>
    </location>
    <ligand>
        <name>ATP</name>
        <dbReference type="ChEBI" id="CHEBI:30616"/>
    </ligand>
</feature>
<dbReference type="Proteomes" id="UP000218209">
    <property type="component" value="Unassembled WGS sequence"/>
</dbReference>
<keyword evidence="4 9" id="KW-0547">Nucleotide-binding</keyword>
<dbReference type="InterPro" id="IPR036850">
    <property type="entry name" value="NDK-like_dom_sf"/>
</dbReference>
<keyword evidence="3 9" id="KW-0808">Transferase</keyword>
<evidence type="ECO:0000259" key="10">
    <source>
        <dbReference type="SMART" id="SM00562"/>
    </source>
</evidence>
<dbReference type="InterPro" id="IPR023005">
    <property type="entry name" value="Nucleoside_diP_kinase_AS"/>
</dbReference>
<dbReference type="GO" id="GO:0006228">
    <property type="term" value="P:UTP biosynthetic process"/>
    <property type="evidence" value="ECO:0007669"/>
    <property type="project" value="InterPro"/>
</dbReference>
<evidence type="ECO:0000256" key="4">
    <source>
        <dbReference type="ARBA" id="ARBA00022741"/>
    </source>
</evidence>
<dbReference type="PANTHER" id="PTHR11349">
    <property type="entry name" value="NUCLEOSIDE DIPHOSPHATE KINASE"/>
    <property type="match status" value="1"/>
</dbReference>
<feature type="binding site" evidence="7">
    <location>
        <position position="104"/>
    </location>
    <ligand>
        <name>ATP</name>
        <dbReference type="ChEBI" id="CHEBI:30616"/>
    </ligand>
</feature>
<keyword evidence="12" id="KW-1185">Reference proteome</keyword>
<dbReference type="FunFam" id="3.30.70.141:FF:000002">
    <property type="entry name" value="Nucleoside diphosphate kinase"/>
    <property type="match status" value="1"/>
</dbReference>
<dbReference type="PROSITE" id="PS00469">
    <property type="entry name" value="NDPK"/>
    <property type="match status" value="1"/>
</dbReference>
<keyword evidence="5 9" id="KW-0418">Kinase</keyword>
<dbReference type="EMBL" id="KV918803">
    <property type="protein sequence ID" value="OSX78883.1"/>
    <property type="molecule type" value="Genomic_DNA"/>
</dbReference>
<comment type="catalytic activity">
    <reaction evidence="9">
        <text>a 2'-deoxyribonucleoside 5'-diphosphate + ATP = a 2'-deoxyribonucleoside 5'-triphosphate + ADP</text>
        <dbReference type="Rhea" id="RHEA:44640"/>
        <dbReference type="ChEBI" id="CHEBI:30616"/>
        <dbReference type="ChEBI" id="CHEBI:61560"/>
        <dbReference type="ChEBI" id="CHEBI:73316"/>
        <dbReference type="ChEBI" id="CHEBI:456216"/>
        <dbReference type="EC" id="2.7.4.6"/>
    </reaction>
</comment>
<dbReference type="SMART" id="SM00562">
    <property type="entry name" value="NDK"/>
    <property type="match status" value="1"/>
</dbReference>
<dbReference type="PROSITE" id="PS51374">
    <property type="entry name" value="NDPK_LIKE"/>
    <property type="match status" value="1"/>
</dbReference>
<feature type="binding site" evidence="7">
    <location>
        <position position="87"/>
    </location>
    <ligand>
        <name>ATP</name>
        <dbReference type="ChEBI" id="CHEBI:30616"/>
    </ligand>
</feature>
<evidence type="ECO:0000313" key="12">
    <source>
        <dbReference type="Proteomes" id="UP000218209"/>
    </source>
</evidence>
<comment type="cofactor">
    <cofactor evidence="1">
        <name>Mg(2+)</name>
        <dbReference type="ChEBI" id="CHEBI:18420"/>
    </cofactor>
</comment>
<comment type="similarity">
    <text evidence="2 7 8">Belongs to the NDK family.</text>
</comment>
<evidence type="ECO:0000256" key="1">
    <source>
        <dbReference type="ARBA" id="ARBA00001946"/>
    </source>
</evidence>